<evidence type="ECO:0000313" key="1">
    <source>
        <dbReference type="EMBL" id="KAA6438816.1"/>
    </source>
</evidence>
<evidence type="ECO:0000313" key="2">
    <source>
        <dbReference type="Proteomes" id="UP000323994"/>
    </source>
</evidence>
<dbReference type="AlphaFoldDB" id="A0A5M8QVZ8"/>
<protein>
    <submittedName>
        <fullName evidence="1">Uncharacterized protein</fullName>
    </submittedName>
</protein>
<name>A0A5M8QVZ8_9BACT</name>
<dbReference type="Proteomes" id="UP000323994">
    <property type="component" value="Unassembled WGS sequence"/>
</dbReference>
<gene>
    <name evidence="1" type="ORF">FEM33_15460</name>
</gene>
<reference evidence="1 2" key="1">
    <citation type="submission" date="2019-05" db="EMBL/GenBank/DDBJ databases">
        <authorList>
            <person name="Qu J.-H."/>
        </authorList>
    </citation>
    <scope>NUCLEOTIDE SEQUENCE [LARGE SCALE GENOMIC DNA]</scope>
    <source>
        <strain evidence="1 2">NS28</strain>
    </source>
</reference>
<dbReference type="EMBL" id="VBSN01000044">
    <property type="protein sequence ID" value="KAA6438816.1"/>
    <property type="molecule type" value="Genomic_DNA"/>
</dbReference>
<proteinExistence type="predicted"/>
<comment type="caution">
    <text evidence="1">The sequence shown here is derived from an EMBL/GenBank/DDBJ whole genome shotgun (WGS) entry which is preliminary data.</text>
</comment>
<organism evidence="1 2">
    <name type="scientific">Dyadobacter flavalbus</name>
    <dbReference type="NCBI Taxonomy" id="2579942"/>
    <lineage>
        <taxon>Bacteria</taxon>
        <taxon>Pseudomonadati</taxon>
        <taxon>Bacteroidota</taxon>
        <taxon>Cytophagia</taxon>
        <taxon>Cytophagales</taxon>
        <taxon>Spirosomataceae</taxon>
        <taxon>Dyadobacter</taxon>
    </lineage>
</organism>
<accession>A0A5M8QVZ8</accession>
<keyword evidence="2" id="KW-1185">Reference proteome</keyword>
<sequence length="103" mass="12019">MKNGKVYKPIELLGDDEESCKKLFEFVYNNVKYEYKVVDKQFSFIELIGDEITELKHSLVIGHDGYFVMVRPGPEAPIPNQFAIIDFVRSLGYQSDKERYAIY</sequence>